<dbReference type="AlphaFoldDB" id="A0A6J4RIH4"/>
<dbReference type="PROSITE" id="PS50850">
    <property type="entry name" value="MFS"/>
    <property type="match status" value="1"/>
</dbReference>
<reference evidence="9" key="1">
    <citation type="submission" date="2020-02" db="EMBL/GenBank/DDBJ databases">
        <authorList>
            <person name="Meier V. D."/>
        </authorList>
    </citation>
    <scope>NUCLEOTIDE SEQUENCE</scope>
    <source>
        <strain evidence="9">AVDCRST_MAG85</strain>
    </source>
</reference>
<evidence type="ECO:0000256" key="5">
    <source>
        <dbReference type="ARBA" id="ARBA00022989"/>
    </source>
</evidence>
<evidence type="ECO:0000313" key="9">
    <source>
        <dbReference type="EMBL" id="CAA9474573.1"/>
    </source>
</evidence>
<name>A0A6J4RIH4_9ACTN</name>
<keyword evidence="6 7" id="KW-0472">Membrane</keyword>
<feature type="transmembrane region" description="Helical" evidence="7">
    <location>
        <begin position="246"/>
        <end position="270"/>
    </location>
</feature>
<dbReference type="EMBL" id="CADCVT010000024">
    <property type="protein sequence ID" value="CAA9474573.1"/>
    <property type="molecule type" value="Genomic_DNA"/>
</dbReference>
<dbReference type="GO" id="GO:0005886">
    <property type="term" value="C:plasma membrane"/>
    <property type="evidence" value="ECO:0007669"/>
    <property type="project" value="UniProtKB-SubCell"/>
</dbReference>
<evidence type="ECO:0000259" key="8">
    <source>
        <dbReference type="PROSITE" id="PS50850"/>
    </source>
</evidence>
<dbReference type="Gene3D" id="1.20.1720.10">
    <property type="entry name" value="Multidrug resistance protein D"/>
    <property type="match status" value="1"/>
</dbReference>
<dbReference type="InterPro" id="IPR020846">
    <property type="entry name" value="MFS_dom"/>
</dbReference>
<evidence type="ECO:0000256" key="1">
    <source>
        <dbReference type="ARBA" id="ARBA00004651"/>
    </source>
</evidence>
<feature type="domain" description="Major facilitator superfamily (MFS) profile" evidence="8">
    <location>
        <begin position="1"/>
        <end position="431"/>
    </location>
</feature>
<feature type="transmembrane region" description="Helical" evidence="7">
    <location>
        <begin position="375"/>
        <end position="396"/>
    </location>
</feature>
<feature type="transmembrane region" description="Helical" evidence="7">
    <location>
        <begin position="306"/>
        <end position="327"/>
    </location>
</feature>
<dbReference type="InterPro" id="IPR011701">
    <property type="entry name" value="MFS"/>
</dbReference>
<keyword evidence="4 7" id="KW-0812">Transmembrane</keyword>
<dbReference type="Gene3D" id="1.20.1250.20">
    <property type="entry name" value="MFS general substrate transporter like domains"/>
    <property type="match status" value="1"/>
</dbReference>
<proteinExistence type="predicted"/>
<evidence type="ECO:0000256" key="6">
    <source>
        <dbReference type="ARBA" id="ARBA00023136"/>
    </source>
</evidence>
<feature type="transmembrane region" description="Helical" evidence="7">
    <location>
        <begin position="29"/>
        <end position="48"/>
    </location>
</feature>
<dbReference type="PANTHER" id="PTHR42718:SF42">
    <property type="entry name" value="EXPORT PROTEIN"/>
    <property type="match status" value="1"/>
</dbReference>
<dbReference type="Pfam" id="PF07690">
    <property type="entry name" value="MFS_1"/>
    <property type="match status" value="1"/>
</dbReference>
<protein>
    <submittedName>
        <fullName evidence="9">Uncharacterized MFS-type transporter</fullName>
    </submittedName>
</protein>
<sequence>MVLLDSTVVNVALPAITDDLGGGLSGQQWVVNAYLLFLASLILVGGSLGDLYGEKRVFMIGVAGFGAVSAVCAAAPSIEVLVAGRALQGIFGALLTPASLAIIVAAFSEQERGKAIGTWTAYSGMAMIVGPTFGGWIVDTLDWRLIFAINVPFVLGTLAIATRMPGPVEGRAHARPDVLGSVLCAIGLAGPTFGLVRQPDLGWGDPQVLVPIVGGVLVFAAFLAYERRAREPMLPLGLFRRGNFAWGNVETLAMYGGLGVMFFLLTLFLIQVGDYSALKAGSAALPVTAVMFLFSRRFGALADRYGPRLFMAFGPMVSAAGTLLLLLMIDEEPAYWTEVFPGIVVFGLGLTATVSPLTAAILADAEEQNAGIASGVNNAVARVASLLATAAIGAVIGGTLDLDGFRMGLAFSTGLLVLGGLIGLFFIRNAPRREVRSVDCAGGQLAGAPNDGLATAPAGAAAAAAATGPGR</sequence>
<keyword evidence="5 7" id="KW-1133">Transmembrane helix</keyword>
<feature type="transmembrane region" description="Helical" evidence="7">
    <location>
        <begin position="408"/>
        <end position="427"/>
    </location>
</feature>
<evidence type="ECO:0000256" key="2">
    <source>
        <dbReference type="ARBA" id="ARBA00022448"/>
    </source>
</evidence>
<dbReference type="CDD" id="cd17321">
    <property type="entry name" value="MFS_MMR_MDR_like"/>
    <property type="match status" value="1"/>
</dbReference>
<evidence type="ECO:0000256" key="4">
    <source>
        <dbReference type="ARBA" id="ARBA00022692"/>
    </source>
</evidence>
<organism evidence="9">
    <name type="scientific">uncultured Solirubrobacteraceae bacterium</name>
    <dbReference type="NCBI Taxonomy" id="1162706"/>
    <lineage>
        <taxon>Bacteria</taxon>
        <taxon>Bacillati</taxon>
        <taxon>Actinomycetota</taxon>
        <taxon>Thermoleophilia</taxon>
        <taxon>Solirubrobacterales</taxon>
        <taxon>Solirubrobacteraceae</taxon>
        <taxon>environmental samples</taxon>
    </lineage>
</organism>
<dbReference type="NCBIfam" id="TIGR00711">
    <property type="entry name" value="efflux_EmrB"/>
    <property type="match status" value="1"/>
</dbReference>
<feature type="transmembrane region" description="Helical" evidence="7">
    <location>
        <begin position="208"/>
        <end position="225"/>
    </location>
</feature>
<feature type="transmembrane region" description="Helical" evidence="7">
    <location>
        <begin position="119"/>
        <end position="138"/>
    </location>
</feature>
<gene>
    <name evidence="9" type="ORF">AVDCRST_MAG85-202</name>
</gene>
<dbReference type="GO" id="GO:0022857">
    <property type="term" value="F:transmembrane transporter activity"/>
    <property type="evidence" value="ECO:0007669"/>
    <property type="project" value="InterPro"/>
</dbReference>
<accession>A0A6J4RIH4</accession>
<keyword evidence="2" id="KW-0813">Transport</keyword>
<dbReference type="PANTHER" id="PTHR42718">
    <property type="entry name" value="MAJOR FACILITATOR SUPERFAMILY MULTIDRUG TRANSPORTER MFSC"/>
    <property type="match status" value="1"/>
</dbReference>
<feature type="transmembrane region" description="Helical" evidence="7">
    <location>
        <begin position="178"/>
        <end position="196"/>
    </location>
</feature>
<evidence type="ECO:0000256" key="3">
    <source>
        <dbReference type="ARBA" id="ARBA00022475"/>
    </source>
</evidence>
<feature type="transmembrane region" description="Helical" evidence="7">
    <location>
        <begin position="339"/>
        <end position="363"/>
    </location>
</feature>
<feature type="transmembrane region" description="Helical" evidence="7">
    <location>
        <begin position="90"/>
        <end position="107"/>
    </location>
</feature>
<evidence type="ECO:0000256" key="7">
    <source>
        <dbReference type="SAM" id="Phobius"/>
    </source>
</evidence>
<comment type="subcellular location">
    <subcellularLocation>
        <location evidence="1">Cell membrane</location>
        <topology evidence="1">Multi-pass membrane protein</topology>
    </subcellularLocation>
</comment>
<feature type="transmembrane region" description="Helical" evidence="7">
    <location>
        <begin position="144"/>
        <end position="166"/>
    </location>
</feature>
<feature type="transmembrane region" description="Helical" evidence="7">
    <location>
        <begin position="57"/>
        <end position="78"/>
    </location>
</feature>
<keyword evidence="3" id="KW-1003">Cell membrane</keyword>
<dbReference type="SUPFAM" id="SSF103473">
    <property type="entry name" value="MFS general substrate transporter"/>
    <property type="match status" value="1"/>
</dbReference>
<dbReference type="InterPro" id="IPR036259">
    <property type="entry name" value="MFS_trans_sf"/>
</dbReference>
<dbReference type="InterPro" id="IPR004638">
    <property type="entry name" value="EmrB-like"/>
</dbReference>
<feature type="transmembrane region" description="Helical" evidence="7">
    <location>
        <begin position="276"/>
        <end position="294"/>
    </location>
</feature>